<accession>A0A2U9CLC0</accession>
<name>A0A2U9CLC0_SCOMX</name>
<reference evidence="1 2" key="1">
    <citation type="submission" date="2017-12" db="EMBL/GenBank/DDBJ databases">
        <title>Integrating genomic resources of turbot (Scophthalmus maximus) in depth evaluation of genetic and physical mapping variation across individuals.</title>
        <authorList>
            <person name="Martinez P."/>
        </authorList>
    </citation>
    <scope>NUCLEOTIDE SEQUENCE [LARGE SCALE GENOMIC DNA]</scope>
</reference>
<dbReference type="EMBL" id="CP026260">
    <property type="protein sequence ID" value="AWP17327.1"/>
    <property type="molecule type" value="Genomic_DNA"/>
</dbReference>
<dbReference type="AlphaFoldDB" id="A0A2U9CLC0"/>
<dbReference type="Proteomes" id="UP000246464">
    <property type="component" value="Chromosome 18"/>
</dbReference>
<protein>
    <submittedName>
        <fullName evidence="1">Uncharacterized protein</fullName>
    </submittedName>
</protein>
<evidence type="ECO:0000313" key="1">
    <source>
        <dbReference type="EMBL" id="AWP17327.1"/>
    </source>
</evidence>
<organism evidence="1 2">
    <name type="scientific">Scophthalmus maximus</name>
    <name type="common">Turbot</name>
    <name type="synonym">Psetta maxima</name>
    <dbReference type="NCBI Taxonomy" id="52904"/>
    <lineage>
        <taxon>Eukaryota</taxon>
        <taxon>Metazoa</taxon>
        <taxon>Chordata</taxon>
        <taxon>Craniata</taxon>
        <taxon>Vertebrata</taxon>
        <taxon>Euteleostomi</taxon>
        <taxon>Actinopterygii</taxon>
        <taxon>Neopterygii</taxon>
        <taxon>Teleostei</taxon>
        <taxon>Neoteleostei</taxon>
        <taxon>Acanthomorphata</taxon>
        <taxon>Carangaria</taxon>
        <taxon>Pleuronectiformes</taxon>
        <taxon>Pleuronectoidei</taxon>
        <taxon>Scophthalmidae</taxon>
        <taxon>Scophthalmus</taxon>
    </lineage>
</organism>
<keyword evidence="2" id="KW-1185">Reference proteome</keyword>
<sequence length="71" mass="8414">MEERAQAAATSRWNFTEFLDSTLRICLIPESRLEPCTQNERPITKEVYIAHHFPDINLRCKKKRPTELQQL</sequence>
<proteinExistence type="predicted"/>
<gene>
    <name evidence="1" type="ORF">SMAX5B_020304</name>
</gene>
<evidence type="ECO:0000313" key="2">
    <source>
        <dbReference type="Proteomes" id="UP000246464"/>
    </source>
</evidence>